<dbReference type="InterPro" id="IPR011761">
    <property type="entry name" value="ATP-grasp"/>
</dbReference>
<evidence type="ECO:0000256" key="1">
    <source>
        <dbReference type="ARBA" id="ARBA00001936"/>
    </source>
</evidence>
<comment type="cofactor">
    <cofactor evidence="2">
        <name>Mg(2+)</name>
        <dbReference type="ChEBI" id="CHEBI:18420"/>
    </cofactor>
</comment>
<dbReference type="InterPro" id="IPR020560">
    <property type="entry name" value="PRibGlycinamide_synth_C-dom"/>
</dbReference>
<sequence length="434" mass="45931">MAIIDSIPRRARVLVVGGGAREHAIAWKLAQSRHQPVLYAARGNPGMAALCRLVAIDAGDVAALVAFAEREGIDLVVVGPEQPLANGLADELQRREIRVFGPTRAAAQLETSKAFAKDLMQRAGVPTASYAVFTDVEEARQYVRRQGAPIVVKADGLAAGKGVTVARTVAEAIAAVDDAMLGGRFGSAGRRVVVEAYLSGREASLMFFVDGQTVVPMLPARDHKPVGDGDTGPNTGGMGAFAPIQSFLDAGLTAMVEASIVRPTLTALQAQGITYRGVLYVGLMLTDEGPSVIEFNARFGDPETEVVLPLMRSDLLEVLWATAAGRLEEVVMDWAGDAAVCVVLAAQNYPGTPRVGDVITFPAAGSSASAEGTFIFHAGTKRQGDAVVTAGGRVLTVLGTGETFDVARRRAYELAERIHFPGMQMRRDIGRHRD</sequence>
<dbReference type="InterPro" id="IPR020561">
    <property type="entry name" value="PRibGlycinamid_synth_ATP-grasp"/>
</dbReference>
<reference evidence="15 16" key="1">
    <citation type="submission" date="2023-07" db="EMBL/GenBank/DDBJ databases">
        <title>Genomic Encyclopedia of Type Strains, Phase IV (KMG-IV): sequencing the most valuable type-strain genomes for metagenomic binning, comparative biology and taxonomic classification.</title>
        <authorList>
            <person name="Goeker M."/>
        </authorList>
    </citation>
    <scope>NUCLEOTIDE SEQUENCE [LARGE SCALE GENOMIC DNA]</scope>
    <source>
        <strain evidence="15 16">DSM 4006</strain>
    </source>
</reference>
<dbReference type="InterPro" id="IPR011054">
    <property type="entry name" value="Rudment_hybrid_motif"/>
</dbReference>
<accession>A0ABT9XLG8</accession>
<dbReference type="EC" id="6.3.4.13" evidence="4 12"/>
<dbReference type="SMART" id="SM01210">
    <property type="entry name" value="GARS_C"/>
    <property type="match status" value="1"/>
</dbReference>
<gene>
    <name evidence="12" type="primary">purD</name>
    <name evidence="15" type="ORF">J2S03_003023</name>
</gene>
<dbReference type="SMART" id="SM01209">
    <property type="entry name" value="GARS_A"/>
    <property type="match status" value="1"/>
</dbReference>
<evidence type="ECO:0000256" key="10">
    <source>
        <dbReference type="ARBA" id="ARBA00042242"/>
    </source>
</evidence>
<evidence type="ECO:0000256" key="8">
    <source>
        <dbReference type="ARBA" id="ARBA00022840"/>
    </source>
</evidence>
<evidence type="ECO:0000256" key="3">
    <source>
        <dbReference type="ARBA" id="ARBA00005174"/>
    </source>
</evidence>
<organism evidence="15 16">
    <name type="scientific">Alicyclobacillus cycloheptanicus</name>
    <dbReference type="NCBI Taxonomy" id="1457"/>
    <lineage>
        <taxon>Bacteria</taxon>
        <taxon>Bacillati</taxon>
        <taxon>Bacillota</taxon>
        <taxon>Bacilli</taxon>
        <taxon>Bacillales</taxon>
        <taxon>Alicyclobacillaceae</taxon>
        <taxon>Alicyclobacillus</taxon>
    </lineage>
</organism>
<evidence type="ECO:0000256" key="5">
    <source>
        <dbReference type="ARBA" id="ARBA00022598"/>
    </source>
</evidence>
<dbReference type="SUPFAM" id="SSF51246">
    <property type="entry name" value="Rudiment single hybrid motif"/>
    <property type="match status" value="1"/>
</dbReference>
<comment type="pathway">
    <text evidence="3 12">Purine metabolism; IMP biosynthesis via de novo pathway; N(1)-(5-phospho-D-ribosyl)glycinamide from 5-phospho-alpha-D-ribose 1-diphosphate: step 2/2.</text>
</comment>
<comment type="caution">
    <text evidence="15">The sequence shown here is derived from an EMBL/GenBank/DDBJ whole genome shotgun (WGS) entry which is preliminary data.</text>
</comment>
<dbReference type="Pfam" id="PF02844">
    <property type="entry name" value="GARS_N"/>
    <property type="match status" value="1"/>
</dbReference>
<dbReference type="Gene3D" id="3.90.600.10">
    <property type="entry name" value="Phosphoribosylglycinamide synthetase, C-terminal domain"/>
    <property type="match status" value="1"/>
</dbReference>
<dbReference type="InterPro" id="IPR020562">
    <property type="entry name" value="PRibGlycinamide_synth_N"/>
</dbReference>
<dbReference type="Pfam" id="PF02843">
    <property type="entry name" value="GARS_C"/>
    <property type="match status" value="1"/>
</dbReference>
<dbReference type="InterPro" id="IPR000115">
    <property type="entry name" value="PRibGlycinamide_synth"/>
</dbReference>
<proteinExistence type="inferred from homology"/>
<dbReference type="InterPro" id="IPR020559">
    <property type="entry name" value="PRibGlycinamide_synth_CS"/>
</dbReference>
<dbReference type="SUPFAM" id="SSF56059">
    <property type="entry name" value="Glutathione synthetase ATP-binding domain-like"/>
    <property type="match status" value="1"/>
</dbReference>
<dbReference type="Gene3D" id="3.30.1490.20">
    <property type="entry name" value="ATP-grasp fold, A domain"/>
    <property type="match status" value="1"/>
</dbReference>
<dbReference type="GO" id="GO:0004637">
    <property type="term" value="F:phosphoribosylamine-glycine ligase activity"/>
    <property type="evidence" value="ECO:0007669"/>
    <property type="project" value="UniProtKB-EC"/>
</dbReference>
<dbReference type="PROSITE" id="PS00184">
    <property type="entry name" value="GARS"/>
    <property type="match status" value="1"/>
</dbReference>
<dbReference type="PROSITE" id="PS50975">
    <property type="entry name" value="ATP_GRASP"/>
    <property type="match status" value="1"/>
</dbReference>
<evidence type="ECO:0000256" key="7">
    <source>
        <dbReference type="ARBA" id="ARBA00022755"/>
    </source>
</evidence>
<evidence type="ECO:0000256" key="6">
    <source>
        <dbReference type="ARBA" id="ARBA00022741"/>
    </source>
</evidence>
<evidence type="ECO:0000256" key="9">
    <source>
        <dbReference type="ARBA" id="ARBA00038345"/>
    </source>
</evidence>
<keyword evidence="16" id="KW-1185">Reference proteome</keyword>
<keyword evidence="6 13" id="KW-0547">Nucleotide-binding</keyword>
<dbReference type="InterPro" id="IPR013815">
    <property type="entry name" value="ATP_grasp_subdomain_1"/>
</dbReference>
<keyword evidence="5 12" id="KW-0436">Ligase</keyword>
<evidence type="ECO:0000259" key="14">
    <source>
        <dbReference type="PROSITE" id="PS50975"/>
    </source>
</evidence>
<protein>
    <recommendedName>
        <fullName evidence="4 12">Phosphoribosylamine--glycine ligase</fullName>
        <ecNumber evidence="4 12">6.3.4.13</ecNumber>
    </recommendedName>
    <alternativeName>
        <fullName evidence="12">GARS</fullName>
    </alternativeName>
    <alternativeName>
        <fullName evidence="10 12">Glycinamide ribonucleotide synthetase</fullName>
    </alternativeName>
    <alternativeName>
        <fullName evidence="11 12">Phosphoribosylglycinamide synthetase</fullName>
    </alternativeName>
</protein>
<name>A0ABT9XLG8_9BACL</name>
<dbReference type="Gene3D" id="3.40.50.20">
    <property type="match status" value="1"/>
</dbReference>
<evidence type="ECO:0000256" key="11">
    <source>
        <dbReference type="ARBA" id="ARBA00042864"/>
    </source>
</evidence>
<dbReference type="InterPro" id="IPR037123">
    <property type="entry name" value="PRibGlycinamide_synth_C_sf"/>
</dbReference>
<dbReference type="SUPFAM" id="SSF52440">
    <property type="entry name" value="PreATP-grasp domain"/>
    <property type="match status" value="1"/>
</dbReference>
<dbReference type="PANTHER" id="PTHR43472">
    <property type="entry name" value="PHOSPHORIBOSYLAMINE--GLYCINE LIGASE"/>
    <property type="match status" value="1"/>
</dbReference>
<dbReference type="Pfam" id="PF01071">
    <property type="entry name" value="GARS_A"/>
    <property type="match status" value="1"/>
</dbReference>
<evidence type="ECO:0000313" key="15">
    <source>
        <dbReference type="EMBL" id="MDQ0191154.1"/>
    </source>
</evidence>
<feature type="domain" description="ATP-grasp" evidence="14">
    <location>
        <begin position="117"/>
        <end position="324"/>
    </location>
</feature>
<evidence type="ECO:0000256" key="2">
    <source>
        <dbReference type="ARBA" id="ARBA00001946"/>
    </source>
</evidence>
<keyword evidence="7 12" id="KW-0658">Purine biosynthesis</keyword>
<evidence type="ECO:0000313" key="16">
    <source>
        <dbReference type="Proteomes" id="UP001232973"/>
    </source>
</evidence>
<dbReference type="PANTHER" id="PTHR43472:SF1">
    <property type="entry name" value="PHOSPHORIBOSYLAMINE--GLYCINE LIGASE, CHLOROPLASTIC"/>
    <property type="match status" value="1"/>
</dbReference>
<keyword evidence="8 13" id="KW-0067">ATP-binding</keyword>
<dbReference type="InterPro" id="IPR016185">
    <property type="entry name" value="PreATP-grasp_dom_sf"/>
</dbReference>
<evidence type="ECO:0000256" key="13">
    <source>
        <dbReference type="PROSITE-ProRule" id="PRU00409"/>
    </source>
</evidence>
<dbReference type="Proteomes" id="UP001232973">
    <property type="component" value="Unassembled WGS sequence"/>
</dbReference>
<comment type="cofactor">
    <cofactor evidence="1">
        <name>Mn(2+)</name>
        <dbReference type="ChEBI" id="CHEBI:29035"/>
    </cofactor>
</comment>
<comment type="similarity">
    <text evidence="9 12">Belongs to the GARS family.</text>
</comment>
<comment type="catalytic activity">
    <reaction evidence="12">
        <text>5-phospho-beta-D-ribosylamine + glycine + ATP = N(1)-(5-phospho-beta-D-ribosyl)glycinamide + ADP + phosphate + H(+)</text>
        <dbReference type="Rhea" id="RHEA:17453"/>
        <dbReference type="ChEBI" id="CHEBI:15378"/>
        <dbReference type="ChEBI" id="CHEBI:30616"/>
        <dbReference type="ChEBI" id="CHEBI:43474"/>
        <dbReference type="ChEBI" id="CHEBI:57305"/>
        <dbReference type="ChEBI" id="CHEBI:58681"/>
        <dbReference type="ChEBI" id="CHEBI:143788"/>
        <dbReference type="ChEBI" id="CHEBI:456216"/>
        <dbReference type="EC" id="6.3.4.13"/>
    </reaction>
</comment>
<dbReference type="EMBL" id="JAUSTP010000033">
    <property type="protein sequence ID" value="MDQ0191154.1"/>
    <property type="molecule type" value="Genomic_DNA"/>
</dbReference>
<dbReference type="RefSeq" id="WP_407654070.1">
    <property type="nucleotide sequence ID" value="NZ_CP067097.1"/>
</dbReference>
<dbReference type="Gene3D" id="3.30.470.20">
    <property type="entry name" value="ATP-grasp fold, B domain"/>
    <property type="match status" value="1"/>
</dbReference>
<evidence type="ECO:0000256" key="12">
    <source>
        <dbReference type="HAMAP-Rule" id="MF_00138"/>
    </source>
</evidence>
<dbReference type="NCBIfam" id="TIGR00877">
    <property type="entry name" value="purD"/>
    <property type="match status" value="1"/>
</dbReference>
<dbReference type="HAMAP" id="MF_00138">
    <property type="entry name" value="GARS"/>
    <property type="match status" value="1"/>
</dbReference>
<evidence type="ECO:0000256" key="4">
    <source>
        <dbReference type="ARBA" id="ARBA00013255"/>
    </source>
</evidence>